<name>A0ABY8JB32_9BRAD</name>
<dbReference type="RefSeq" id="WP_310885052.1">
    <property type="nucleotide sequence ID" value="NZ_CP121646.1"/>
</dbReference>
<organism evidence="1 2">
    <name type="scientific">Bradyrhizobium brasilense</name>
    <dbReference type="NCBI Taxonomy" id="1419277"/>
    <lineage>
        <taxon>Bacteria</taxon>
        <taxon>Pseudomonadati</taxon>
        <taxon>Pseudomonadota</taxon>
        <taxon>Alphaproteobacteria</taxon>
        <taxon>Hyphomicrobiales</taxon>
        <taxon>Nitrobacteraceae</taxon>
        <taxon>Bradyrhizobium</taxon>
    </lineage>
</organism>
<reference evidence="1 2" key="1">
    <citation type="submission" date="2023-04" db="EMBL/GenBank/DDBJ databases">
        <title>Australian commercial rhizobial inoculants.</title>
        <authorList>
            <person name="Kohlmeier M.G."/>
            <person name="O'Hara G.W."/>
            <person name="Colombi E."/>
            <person name="Ramsay J.P."/>
            <person name="Terpolilli J."/>
        </authorList>
    </citation>
    <scope>NUCLEOTIDE SEQUENCE [LARGE SCALE GENOMIC DNA]</scope>
    <source>
        <strain evidence="1 2">CB627</strain>
    </source>
</reference>
<evidence type="ECO:0008006" key="3">
    <source>
        <dbReference type="Google" id="ProtNLM"/>
    </source>
</evidence>
<accession>A0ABY8JB32</accession>
<evidence type="ECO:0000313" key="2">
    <source>
        <dbReference type="Proteomes" id="UP001221546"/>
    </source>
</evidence>
<proteinExistence type="predicted"/>
<gene>
    <name evidence="1" type="ORF">QA636_33205</name>
</gene>
<sequence>MAVNLHRKYDDLQIRREERASRFKPLKRGDLSASTTVLGQIAEALGSNREAAQERGAA</sequence>
<evidence type="ECO:0000313" key="1">
    <source>
        <dbReference type="EMBL" id="WFU62318.1"/>
    </source>
</evidence>
<keyword evidence="2" id="KW-1185">Reference proteome</keyword>
<dbReference type="Proteomes" id="UP001221546">
    <property type="component" value="Chromosome"/>
</dbReference>
<protein>
    <recommendedName>
        <fullName evidence="3">Transcriptional regulator</fullName>
    </recommendedName>
</protein>
<dbReference type="EMBL" id="CP121646">
    <property type="protein sequence ID" value="WFU62318.1"/>
    <property type="molecule type" value="Genomic_DNA"/>
</dbReference>